<feature type="region of interest" description="Disordered" evidence="5">
    <location>
        <begin position="34"/>
        <end position="67"/>
    </location>
</feature>
<feature type="DNA-binding region" description="H-T-H motif" evidence="4">
    <location>
        <begin position="92"/>
        <end position="111"/>
    </location>
</feature>
<dbReference type="RefSeq" id="WP_311619122.1">
    <property type="nucleotide sequence ID" value="NZ_JAVREV010000011.1"/>
</dbReference>
<dbReference type="InterPro" id="IPR001647">
    <property type="entry name" value="HTH_TetR"/>
</dbReference>
<dbReference type="PANTHER" id="PTHR30055:SF151">
    <property type="entry name" value="TRANSCRIPTIONAL REGULATORY PROTEIN"/>
    <property type="match status" value="1"/>
</dbReference>
<feature type="region of interest" description="Disordered" evidence="5">
    <location>
        <begin position="291"/>
        <end position="337"/>
    </location>
</feature>
<keyword evidence="8" id="KW-1185">Reference proteome</keyword>
<dbReference type="InterPro" id="IPR050109">
    <property type="entry name" value="HTH-type_TetR-like_transc_reg"/>
</dbReference>
<feature type="domain" description="HTH tetR-type" evidence="6">
    <location>
        <begin position="69"/>
        <end position="129"/>
    </location>
</feature>
<evidence type="ECO:0000256" key="3">
    <source>
        <dbReference type="ARBA" id="ARBA00023163"/>
    </source>
</evidence>
<keyword evidence="3" id="KW-0804">Transcription</keyword>
<dbReference type="SUPFAM" id="SSF46689">
    <property type="entry name" value="Homeodomain-like"/>
    <property type="match status" value="1"/>
</dbReference>
<sequence length="337" mass="35270">MPICAQCAREFTRLSRGRAPRYCSRACQARAYRARKAGPPKAEPANAPPAAAPPRTGRPPAGPGRSSGTLSVLAIVRAAVRIADSEGLDALSMRRVADSLGAGAMALYHYVTGKDELIELMVGQVYADSGAAAPPGPGGWRAALEHVARAEWALYTAHPWTLRVLATVRPPLAPSVLAGAERAMAALDGTGVDSLTVHRLTQSVLGQVQGLGLLRVSEIEAARRAGPSLAHWRTVTAPAVLMPDRDTPYPRLASTARDAEAAADLDALFEFGLARILDGVALFLDGLPDRTEHTEHTDQASDTAHGGAARPAAQDPRAGGDGPAVHRNVADPTARGR</sequence>
<proteinExistence type="predicted"/>
<dbReference type="Pfam" id="PF02909">
    <property type="entry name" value="TetR_C_1"/>
    <property type="match status" value="1"/>
</dbReference>
<dbReference type="Gene3D" id="1.10.357.10">
    <property type="entry name" value="Tetracycline Repressor, domain 2"/>
    <property type="match status" value="1"/>
</dbReference>
<dbReference type="PANTHER" id="PTHR30055">
    <property type="entry name" value="HTH-TYPE TRANSCRIPTIONAL REGULATOR RUTR"/>
    <property type="match status" value="1"/>
</dbReference>
<evidence type="ECO:0000313" key="7">
    <source>
        <dbReference type="EMBL" id="MDT0444882.1"/>
    </source>
</evidence>
<organism evidence="7 8">
    <name type="scientific">Streptomyces johnsoniae</name>
    <dbReference type="NCBI Taxonomy" id="3075532"/>
    <lineage>
        <taxon>Bacteria</taxon>
        <taxon>Bacillati</taxon>
        <taxon>Actinomycetota</taxon>
        <taxon>Actinomycetes</taxon>
        <taxon>Kitasatosporales</taxon>
        <taxon>Streptomycetaceae</taxon>
        <taxon>Streptomyces</taxon>
    </lineage>
</organism>
<name>A0ABU2S7B9_9ACTN</name>
<dbReference type="InterPro" id="IPR004111">
    <property type="entry name" value="Repressor_TetR_C"/>
</dbReference>
<evidence type="ECO:0000256" key="1">
    <source>
        <dbReference type="ARBA" id="ARBA00023015"/>
    </source>
</evidence>
<accession>A0ABU2S7B9</accession>
<feature type="compositionally biased region" description="Pro residues" evidence="5">
    <location>
        <begin position="46"/>
        <end position="62"/>
    </location>
</feature>
<dbReference type="SUPFAM" id="SSF48498">
    <property type="entry name" value="Tetracyclin repressor-like, C-terminal domain"/>
    <property type="match status" value="1"/>
</dbReference>
<dbReference type="InterPro" id="IPR009057">
    <property type="entry name" value="Homeodomain-like_sf"/>
</dbReference>
<dbReference type="Pfam" id="PF00440">
    <property type="entry name" value="TetR_N"/>
    <property type="match status" value="1"/>
</dbReference>
<evidence type="ECO:0000256" key="4">
    <source>
        <dbReference type="PROSITE-ProRule" id="PRU00335"/>
    </source>
</evidence>
<evidence type="ECO:0000259" key="6">
    <source>
        <dbReference type="PROSITE" id="PS50977"/>
    </source>
</evidence>
<dbReference type="PROSITE" id="PS50977">
    <property type="entry name" value="HTH_TETR_2"/>
    <property type="match status" value="1"/>
</dbReference>
<evidence type="ECO:0000313" key="8">
    <source>
        <dbReference type="Proteomes" id="UP001183615"/>
    </source>
</evidence>
<gene>
    <name evidence="7" type="ORF">RM779_20090</name>
</gene>
<keyword evidence="1" id="KW-0805">Transcription regulation</keyword>
<dbReference type="InterPro" id="IPR036271">
    <property type="entry name" value="Tet_transcr_reg_TetR-rel_C_sf"/>
</dbReference>
<evidence type="ECO:0000256" key="2">
    <source>
        <dbReference type="ARBA" id="ARBA00023125"/>
    </source>
</evidence>
<reference evidence="8" key="1">
    <citation type="submission" date="2023-07" db="EMBL/GenBank/DDBJ databases">
        <title>30 novel species of actinomycetes from the DSMZ collection.</title>
        <authorList>
            <person name="Nouioui I."/>
        </authorList>
    </citation>
    <scope>NUCLEOTIDE SEQUENCE [LARGE SCALE GENOMIC DNA]</scope>
    <source>
        <strain evidence="8">DSM 41886</strain>
    </source>
</reference>
<comment type="caution">
    <text evidence="7">The sequence shown here is derived from an EMBL/GenBank/DDBJ whole genome shotgun (WGS) entry which is preliminary data.</text>
</comment>
<protein>
    <submittedName>
        <fullName evidence="7">TetR/AcrR family transcriptional regulator</fullName>
    </submittedName>
</protein>
<dbReference type="Gene3D" id="1.10.10.60">
    <property type="entry name" value="Homeodomain-like"/>
    <property type="match status" value="1"/>
</dbReference>
<dbReference type="Proteomes" id="UP001183615">
    <property type="component" value="Unassembled WGS sequence"/>
</dbReference>
<keyword evidence="2 4" id="KW-0238">DNA-binding</keyword>
<evidence type="ECO:0000256" key="5">
    <source>
        <dbReference type="SAM" id="MobiDB-lite"/>
    </source>
</evidence>
<dbReference type="EMBL" id="JAVREV010000011">
    <property type="protein sequence ID" value="MDT0444882.1"/>
    <property type="molecule type" value="Genomic_DNA"/>
</dbReference>